<comment type="subunit">
    <text evidence="3">Monomer. Associates with 30S ribosomal subunit, binds 16S rRNA.</text>
</comment>
<sequence>MAKRKLNRRQRWRIEKIQAEKRERAQRRSEQLEDLVADDLGDEQTGIITAHFGQQVLVESPDGPNGKGKQLRRCHFRATLEQLVVGDRVIWQSPQSEGLGVVVAIDPRDNVLKRPDPYGNLKPVAANVDQMLVVFAPLPTPSSTLLDRYLVAAELSGIPATLVLNKADLIDEELRPFIDDMKAMYERLGYPVLELSAHDPAGLTPLHEALKGKTCVFVGQSGVGKSSLVNAVLPDAELDVGDLSANSGLGQHTTVTARLFHLPTGGELIDSPGIREFGLWHISEEELLHGYRELSELAGYCKFRNCSHRNEPGCAFLDAADSGAISEERLANFFQIADTLDEEGRDRYQ</sequence>
<dbReference type="SUPFAM" id="SSF52540">
    <property type="entry name" value="P-loop containing nucleoside triphosphate hydrolases"/>
    <property type="match status" value="1"/>
</dbReference>
<keyword evidence="7" id="KW-1185">Reference proteome</keyword>
<evidence type="ECO:0000259" key="4">
    <source>
        <dbReference type="PROSITE" id="PS50936"/>
    </source>
</evidence>
<proteinExistence type="inferred from homology"/>
<keyword evidence="2 3" id="KW-0342">GTP-binding</keyword>
<dbReference type="InterPro" id="IPR027417">
    <property type="entry name" value="P-loop_NTPase"/>
</dbReference>
<feature type="binding site" evidence="3">
    <location>
        <position position="301"/>
    </location>
    <ligand>
        <name>Zn(2+)</name>
        <dbReference type="ChEBI" id="CHEBI:29105"/>
    </ligand>
</feature>
<evidence type="ECO:0000259" key="5">
    <source>
        <dbReference type="PROSITE" id="PS51721"/>
    </source>
</evidence>
<name>A0A418XY57_9GAMM</name>
<dbReference type="GO" id="GO:0019843">
    <property type="term" value="F:rRNA binding"/>
    <property type="evidence" value="ECO:0007669"/>
    <property type="project" value="UniProtKB-KW"/>
</dbReference>
<feature type="binding site" evidence="3">
    <location>
        <position position="314"/>
    </location>
    <ligand>
        <name>Zn(2+)</name>
        <dbReference type="ChEBI" id="CHEBI:29105"/>
    </ligand>
</feature>
<evidence type="ECO:0000256" key="2">
    <source>
        <dbReference type="ARBA" id="ARBA00023134"/>
    </source>
</evidence>
<comment type="cofactor">
    <cofactor evidence="3">
        <name>Zn(2+)</name>
        <dbReference type="ChEBI" id="CHEBI:29105"/>
    </cofactor>
    <text evidence="3">Binds 1 zinc ion per subunit.</text>
</comment>
<feature type="domain" description="EngC GTPase" evidence="4">
    <location>
        <begin position="126"/>
        <end position="275"/>
    </location>
</feature>
<evidence type="ECO:0000313" key="6">
    <source>
        <dbReference type="EMBL" id="RJG17944.1"/>
    </source>
</evidence>
<dbReference type="PANTHER" id="PTHR32120:SF11">
    <property type="entry name" value="SMALL RIBOSOMAL SUBUNIT BIOGENESIS GTPASE RSGA 1, MITOCHONDRIAL-RELATED"/>
    <property type="match status" value="1"/>
</dbReference>
<dbReference type="GO" id="GO:0005525">
    <property type="term" value="F:GTP binding"/>
    <property type="evidence" value="ECO:0007669"/>
    <property type="project" value="UniProtKB-UniRule"/>
</dbReference>
<dbReference type="Pfam" id="PF03193">
    <property type="entry name" value="RsgA_GTPase"/>
    <property type="match status" value="1"/>
</dbReference>
<comment type="subcellular location">
    <subcellularLocation>
        <location evidence="3">Cytoplasm</location>
    </subcellularLocation>
</comment>
<dbReference type="EMBL" id="QYYA01000002">
    <property type="protein sequence ID" value="RJG17944.1"/>
    <property type="molecule type" value="Genomic_DNA"/>
</dbReference>
<gene>
    <name evidence="3 6" type="primary">rsgA</name>
    <name evidence="6" type="ORF">D4A39_05480</name>
</gene>
<dbReference type="PROSITE" id="PS50936">
    <property type="entry name" value="ENGC_GTPASE"/>
    <property type="match status" value="1"/>
</dbReference>
<accession>A0A418XY57</accession>
<dbReference type="AlphaFoldDB" id="A0A418XY57"/>
<comment type="function">
    <text evidence="3">One of several proteins that assist in the late maturation steps of the functional core of the 30S ribosomal subunit. Helps release RbfA from mature subunits. May play a role in the assembly of ribosomal proteins into the subunit. Circularly permuted GTPase that catalyzes slow GTP hydrolysis, GTPase activity is stimulated by the 30S ribosomal subunit.</text>
</comment>
<dbReference type="HAMAP" id="MF_01820">
    <property type="entry name" value="GTPase_RsgA"/>
    <property type="match status" value="1"/>
</dbReference>
<keyword evidence="3" id="KW-0862">Zinc</keyword>
<dbReference type="Gene3D" id="3.40.50.300">
    <property type="entry name" value="P-loop containing nucleotide triphosphate hydrolases"/>
    <property type="match status" value="1"/>
</dbReference>
<dbReference type="InterPro" id="IPR030378">
    <property type="entry name" value="G_CP_dom"/>
</dbReference>
<feature type="binding site" evidence="3">
    <location>
        <begin position="219"/>
        <end position="227"/>
    </location>
    <ligand>
        <name>GTP</name>
        <dbReference type="ChEBI" id="CHEBI:37565"/>
    </ligand>
</feature>
<dbReference type="Proteomes" id="UP000283734">
    <property type="component" value="Unassembled WGS sequence"/>
</dbReference>
<feature type="binding site" evidence="3">
    <location>
        <begin position="165"/>
        <end position="168"/>
    </location>
    <ligand>
        <name>GTP</name>
        <dbReference type="ChEBI" id="CHEBI:37565"/>
    </ligand>
</feature>
<evidence type="ECO:0000256" key="3">
    <source>
        <dbReference type="HAMAP-Rule" id="MF_01820"/>
    </source>
</evidence>
<dbReference type="GO" id="GO:0042274">
    <property type="term" value="P:ribosomal small subunit biogenesis"/>
    <property type="evidence" value="ECO:0007669"/>
    <property type="project" value="UniProtKB-UniRule"/>
</dbReference>
<dbReference type="NCBIfam" id="NF008931">
    <property type="entry name" value="PRK12288.1"/>
    <property type="match status" value="1"/>
</dbReference>
<keyword evidence="3" id="KW-0694">RNA-binding</keyword>
<organism evidence="6 7">
    <name type="scientific">Alcanivorax profundi</name>
    <dbReference type="NCBI Taxonomy" id="2338368"/>
    <lineage>
        <taxon>Bacteria</taxon>
        <taxon>Pseudomonadati</taxon>
        <taxon>Pseudomonadota</taxon>
        <taxon>Gammaproteobacteria</taxon>
        <taxon>Oceanospirillales</taxon>
        <taxon>Alcanivoracaceae</taxon>
        <taxon>Alcanivorax</taxon>
    </lineage>
</organism>
<comment type="similarity">
    <text evidence="3">Belongs to the TRAFAC class YlqF/YawG GTPase family. RsgA subfamily.</text>
</comment>
<keyword evidence="3" id="KW-0963">Cytoplasm</keyword>
<dbReference type="EC" id="3.6.1.-" evidence="3"/>
<dbReference type="Gene3D" id="1.10.40.50">
    <property type="entry name" value="Probable gtpase engc, domain 3"/>
    <property type="match status" value="1"/>
</dbReference>
<dbReference type="NCBIfam" id="TIGR00157">
    <property type="entry name" value="ribosome small subunit-dependent GTPase A"/>
    <property type="match status" value="1"/>
</dbReference>
<dbReference type="GO" id="GO:0046872">
    <property type="term" value="F:metal ion binding"/>
    <property type="evidence" value="ECO:0007669"/>
    <property type="project" value="UniProtKB-KW"/>
</dbReference>
<dbReference type="InterPro" id="IPR004881">
    <property type="entry name" value="Ribosome_biogen_GTPase_RsgA"/>
</dbReference>
<dbReference type="RefSeq" id="WP_022985260.1">
    <property type="nucleotide sequence ID" value="NZ_CAXGPP010000008.1"/>
</dbReference>
<protein>
    <recommendedName>
        <fullName evidence="3">Small ribosomal subunit biogenesis GTPase RsgA</fullName>
        <ecNumber evidence="3">3.6.1.-</ecNumber>
    </recommendedName>
</protein>
<dbReference type="GO" id="GO:0003924">
    <property type="term" value="F:GTPase activity"/>
    <property type="evidence" value="ECO:0007669"/>
    <property type="project" value="UniProtKB-UniRule"/>
</dbReference>
<feature type="domain" description="CP-type G" evidence="5">
    <location>
        <begin position="109"/>
        <end position="277"/>
    </location>
</feature>
<feature type="binding site" evidence="3">
    <location>
        <position position="306"/>
    </location>
    <ligand>
        <name>Zn(2+)</name>
        <dbReference type="ChEBI" id="CHEBI:29105"/>
    </ligand>
</feature>
<feature type="binding site" evidence="3">
    <location>
        <position position="308"/>
    </location>
    <ligand>
        <name>Zn(2+)</name>
        <dbReference type="ChEBI" id="CHEBI:29105"/>
    </ligand>
</feature>
<comment type="caution">
    <text evidence="6">The sequence shown here is derived from an EMBL/GenBank/DDBJ whole genome shotgun (WGS) entry which is preliminary data.</text>
</comment>
<keyword evidence="1 3" id="KW-0547">Nucleotide-binding</keyword>
<keyword evidence="3" id="KW-0699">rRNA-binding</keyword>
<dbReference type="InterPro" id="IPR010914">
    <property type="entry name" value="RsgA_GTPase_dom"/>
</dbReference>
<dbReference type="GO" id="GO:0005737">
    <property type="term" value="C:cytoplasm"/>
    <property type="evidence" value="ECO:0007669"/>
    <property type="project" value="UniProtKB-SubCell"/>
</dbReference>
<keyword evidence="3" id="KW-0690">Ribosome biogenesis</keyword>
<dbReference type="InterPro" id="IPR012340">
    <property type="entry name" value="NA-bd_OB-fold"/>
</dbReference>
<dbReference type="PROSITE" id="PS51721">
    <property type="entry name" value="G_CP"/>
    <property type="match status" value="1"/>
</dbReference>
<keyword evidence="3" id="KW-0378">Hydrolase</keyword>
<keyword evidence="3" id="KW-0479">Metal-binding</keyword>
<dbReference type="CDD" id="cd01854">
    <property type="entry name" value="YjeQ_EngC"/>
    <property type="match status" value="1"/>
</dbReference>
<reference evidence="6 7" key="1">
    <citation type="submission" date="2018-09" db="EMBL/GenBank/DDBJ databases">
        <title>Alcanivorax profundi sp. nov., isolated from 1000 m-depth seawater of the Mariana Trench.</title>
        <authorList>
            <person name="Liu J."/>
        </authorList>
    </citation>
    <scope>NUCLEOTIDE SEQUENCE [LARGE SCALE GENOMIC DNA]</scope>
    <source>
        <strain evidence="6 7">MTEO17</strain>
    </source>
</reference>
<evidence type="ECO:0000313" key="7">
    <source>
        <dbReference type="Proteomes" id="UP000283734"/>
    </source>
</evidence>
<evidence type="ECO:0000256" key="1">
    <source>
        <dbReference type="ARBA" id="ARBA00022741"/>
    </source>
</evidence>
<dbReference type="OrthoDB" id="9809485at2"/>
<dbReference type="Gene3D" id="2.40.50.140">
    <property type="entry name" value="Nucleic acid-binding proteins"/>
    <property type="match status" value="1"/>
</dbReference>
<dbReference type="PANTHER" id="PTHR32120">
    <property type="entry name" value="SMALL RIBOSOMAL SUBUNIT BIOGENESIS GTPASE RSGA"/>
    <property type="match status" value="1"/>
</dbReference>